<dbReference type="Pfam" id="PF00005">
    <property type="entry name" value="ABC_tran"/>
    <property type="match status" value="1"/>
</dbReference>
<feature type="non-terminal residue" evidence="2">
    <location>
        <position position="1"/>
    </location>
</feature>
<accession>K1TTM3</accession>
<feature type="domain" description="ABC transporter" evidence="1">
    <location>
        <begin position="1"/>
        <end position="27"/>
    </location>
</feature>
<dbReference type="InterPro" id="IPR027417">
    <property type="entry name" value="P-loop_NTPase"/>
</dbReference>
<sequence length="34" mass="3719">VSIHVHCGQLTVIIGRNGAGKSTLLKVNFRRSRT</sequence>
<evidence type="ECO:0000259" key="1">
    <source>
        <dbReference type="Pfam" id="PF00005"/>
    </source>
</evidence>
<dbReference type="GO" id="GO:0016887">
    <property type="term" value="F:ATP hydrolysis activity"/>
    <property type="evidence" value="ECO:0007669"/>
    <property type="project" value="InterPro"/>
</dbReference>
<name>K1TTM3_9ZZZZ</name>
<reference evidence="2" key="1">
    <citation type="journal article" date="2013" name="Environ. Microbiol.">
        <title>Microbiota from the distal guts of lean and obese adolescents exhibit partial functional redundancy besides clear differences in community structure.</title>
        <authorList>
            <person name="Ferrer M."/>
            <person name="Ruiz A."/>
            <person name="Lanza F."/>
            <person name="Haange S.B."/>
            <person name="Oberbach A."/>
            <person name="Till H."/>
            <person name="Bargiela R."/>
            <person name="Campoy C."/>
            <person name="Segura M.T."/>
            <person name="Richter M."/>
            <person name="von Bergen M."/>
            <person name="Seifert J."/>
            <person name="Suarez A."/>
        </authorList>
    </citation>
    <scope>NUCLEOTIDE SEQUENCE</scope>
</reference>
<protein>
    <recommendedName>
        <fullName evidence="1">ABC transporter domain-containing protein</fullName>
    </recommendedName>
</protein>
<dbReference type="AlphaFoldDB" id="K1TTM3"/>
<proteinExistence type="predicted"/>
<dbReference type="InterPro" id="IPR003439">
    <property type="entry name" value="ABC_transporter-like_ATP-bd"/>
</dbReference>
<organism evidence="2">
    <name type="scientific">human gut metagenome</name>
    <dbReference type="NCBI Taxonomy" id="408170"/>
    <lineage>
        <taxon>unclassified sequences</taxon>
        <taxon>metagenomes</taxon>
        <taxon>organismal metagenomes</taxon>
    </lineage>
</organism>
<gene>
    <name evidence="2" type="ORF">OBE_07862</name>
</gene>
<comment type="caution">
    <text evidence="2">The sequence shown here is derived from an EMBL/GenBank/DDBJ whole genome shotgun (WGS) entry which is preliminary data.</text>
</comment>
<dbReference type="SUPFAM" id="SSF52540">
    <property type="entry name" value="P-loop containing nucleoside triphosphate hydrolases"/>
    <property type="match status" value="1"/>
</dbReference>
<evidence type="ECO:0000313" key="2">
    <source>
        <dbReference type="EMBL" id="EKC62666.1"/>
    </source>
</evidence>
<dbReference type="GO" id="GO:0005524">
    <property type="term" value="F:ATP binding"/>
    <property type="evidence" value="ECO:0007669"/>
    <property type="project" value="InterPro"/>
</dbReference>
<dbReference type="EMBL" id="AJWZ01005406">
    <property type="protein sequence ID" value="EKC62666.1"/>
    <property type="molecule type" value="Genomic_DNA"/>
</dbReference>
<dbReference type="Gene3D" id="3.40.50.300">
    <property type="entry name" value="P-loop containing nucleotide triphosphate hydrolases"/>
    <property type="match status" value="1"/>
</dbReference>